<reference evidence="6 7" key="2">
    <citation type="submission" date="2018-09" db="EMBL/GenBank/DDBJ databases">
        <title>Genome of Sphaerochaeta halotolerans strain 4-11.</title>
        <authorList>
            <person name="Nazina T.N."/>
            <person name="Sokolova D.S."/>
        </authorList>
    </citation>
    <scope>NUCLEOTIDE SEQUENCE [LARGE SCALE GENOMIC DNA]</scope>
    <source>
        <strain evidence="6 7">4-11</strain>
    </source>
</reference>
<keyword evidence="1" id="KW-0805">Transcription regulation</keyword>
<feature type="domain" description="Cyclic nucleotide-binding" evidence="4">
    <location>
        <begin position="12"/>
        <end position="111"/>
    </location>
</feature>
<keyword evidence="3" id="KW-0804">Transcription</keyword>
<dbReference type="SUPFAM" id="SSF51206">
    <property type="entry name" value="cAMP-binding domain-like"/>
    <property type="match status" value="1"/>
</dbReference>
<keyword evidence="7" id="KW-1185">Reference proteome</keyword>
<dbReference type="PROSITE" id="PS50042">
    <property type="entry name" value="CNMP_BINDING_3"/>
    <property type="match status" value="1"/>
</dbReference>
<dbReference type="Proteomes" id="UP000264002">
    <property type="component" value="Unassembled WGS sequence"/>
</dbReference>
<accession>A0A372MLL9</accession>
<proteinExistence type="predicted"/>
<evidence type="ECO:0000256" key="1">
    <source>
        <dbReference type="ARBA" id="ARBA00023015"/>
    </source>
</evidence>
<feature type="domain" description="HTH crp-type" evidence="5">
    <location>
        <begin position="149"/>
        <end position="217"/>
    </location>
</feature>
<dbReference type="Pfam" id="PF00027">
    <property type="entry name" value="cNMP_binding"/>
    <property type="match status" value="1"/>
</dbReference>
<dbReference type="EMBL" id="QUWK01000001">
    <property type="protein sequence ID" value="RFU96206.1"/>
    <property type="molecule type" value="Genomic_DNA"/>
</dbReference>
<dbReference type="AlphaFoldDB" id="A0A372MLL9"/>
<dbReference type="GO" id="GO:0003677">
    <property type="term" value="F:DNA binding"/>
    <property type="evidence" value="ECO:0007669"/>
    <property type="project" value="UniProtKB-KW"/>
</dbReference>
<dbReference type="Gene3D" id="2.60.120.10">
    <property type="entry name" value="Jelly Rolls"/>
    <property type="match status" value="1"/>
</dbReference>
<evidence type="ECO:0000259" key="5">
    <source>
        <dbReference type="PROSITE" id="PS51063"/>
    </source>
</evidence>
<reference evidence="7" key="1">
    <citation type="submission" date="2018-08" db="EMBL/GenBank/DDBJ databases">
        <authorList>
            <person name="Grouzdev D.S."/>
            <person name="Krutkina M.S."/>
        </authorList>
    </citation>
    <scope>NUCLEOTIDE SEQUENCE [LARGE SCALE GENOMIC DNA]</scope>
    <source>
        <strain evidence="7">4-11</strain>
    </source>
</reference>
<protein>
    <submittedName>
        <fullName evidence="6">Crp/Fnr family transcriptional regulator</fullName>
    </submittedName>
</protein>
<dbReference type="InterPro" id="IPR018490">
    <property type="entry name" value="cNMP-bd_dom_sf"/>
</dbReference>
<dbReference type="RefSeq" id="WP_117329027.1">
    <property type="nucleotide sequence ID" value="NZ_QUWK01000001.1"/>
</dbReference>
<dbReference type="InterPro" id="IPR012318">
    <property type="entry name" value="HTH_CRP"/>
</dbReference>
<gene>
    <name evidence="6" type="ORF">DYP60_01150</name>
</gene>
<dbReference type="PANTHER" id="PTHR24567:SF58">
    <property type="entry name" value="CYCLIC AMP-BINDING REGULATORY PROTEIN"/>
    <property type="match status" value="1"/>
</dbReference>
<dbReference type="SMART" id="SM00419">
    <property type="entry name" value="HTH_CRP"/>
    <property type="match status" value="1"/>
</dbReference>
<dbReference type="SMART" id="SM00100">
    <property type="entry name" value="cNMP"/>
    <property type="match status" value="1"/>
</dbReference>
<keyword evidence="2" id="KW-0238">DNA-binding</keyword>
<dbReference type="InterPro" id="IPR014710">
    <property type="entry name" value="RmlC-like_jellyroll"/>
</dbReference>
<dbReference type="GO" id="GO:0003700">
    <property type="term" value="F:DNA-binding transcription factor activity"/>
    <property type="evidence" value="ECO:0007669"/>
    <property type="project" value="TreeGrafter"/>
</dbReference>
<dbReference type="PANTHER" id="PTHR24567">
    <property type="entry name" value="CRP FAMILY TRANSCRIPTIONAL REGULATORY PROTEIN"/>
    <property type="match status" value="1"/>
</dbReference>
<evidence type="ECO:0000259" key="4">
    <source>
        <dbReference type="PROSITE" id="PS50042"/>
    </source>
</evidence>
<dbReference type="PROSITE" id="PS51063">
    <property type="entry name" value="HTH_CRP_2"/>
    <property type="match status" value="1"/>
</dbReference>
<dbReference type="OrthoDB" id="3176638at2"/>
<evidence type="ECO:0000313" key="6">
    <source>
        <dbReference type="EMBL" id="RFU96206.1"/>
    </source>
</evidence>
<dbReference type="SUPFAM" id="SSF46785">
    <property type="entry name" value="Winged helix' DNA-binding domain"/>
    <property type="match status" value="1"/>
</dbReference>
<dbReference type="InterPro" id="IPR000595">
    <property type="entry name" value="cNMP-bd_dom"/>
</dbReference>
<evidence type="ECO:0000313" key="7">
    <source>
        <dbReference type="Proteomes" id="UP000264002"/>
    </source>
</evidence>
<dbReference type="InterPro" id="IPR050397">
    <property type="entry name" value="Env_Response_Regulators"/>
</dbReference>
<evidence type="ECO:0000256" key="3">
    <source>
        <dbReference type="ARBA" id="ARBA00023163"/>
    </source>
</evidence>
<dbReference type="GO" id="GO:0005829">
    <property type="term" value="C:cytosol"/>
    <property type="evidence" value="ECO:0007669"/>
    <property type="project" value="TreeGrafter"/>
</dbReference>
<dbReference type="CDD" id="cd00038">
    <property type="entry name" value="CAP_ED"/>
    <property type="match status" value="1"/>
</dbReference>
<dbReference type="InterPro" id="IPR036390">
    <property type="entry name" value="WH_DNA-bd_sf"/>
</dbReference>
<organism evidence="6 7">
    <name type="scientific">Sphaerochaeta halotolerans</name>
    <dbReference type="NCBI Taxonomy" id="2293840"/>
    <lineage>
        <taxon>Bacteria</taxon>
        <taxon>Pseudomonadati</taxon>
        <taxon>Spirochaetota</taxon>
        <taxon>Spirochaetia</taxon>
        <taxon>Spirochaetales</taxon>
        <taxon>Sphaerochaetaceae</taxon>
        <taxon>Sphaerochaeta</taxon>
    </lineage>
</organism>
<name>A0A372MLL9_9SPIR</name>
<dbReference type="Pfam" id="PF13545">
    <property type="entry name" value="HTH_Crp_2"/>
    <property type="match status" value="1"/>
</dbReference>
<comment type="caution">
    <text evidence="6">The sequence shown here is derived from an EMBL/GenBank/DDBJ whole genome shotgun (WGS) entry which is preliminary data.</text>
</comment>
<evidence type="ECO:0000256" key="2">
    <source>
        <dbReference type="ARBA" id="ARBA00023125"/>
    </source>
</evidence>
<sequence length="219" mass="24129">MDILPLLENIWLFEDFGSELLASLFSEGGASLGSYSKGQMIYLSGEVCTTLDVVIEGTISVQSVDDEGKIFKVRVLEPGDVWGATLLFSRYNHYPMTVVSDDDSAVLHLPRALVLDLCEARVEFLSTLLNLVSDRAHELSMTVTKLSAESLRKSLLAYLQNLSRIQGSTTVVLPTSKKELAERLGFARTSLSRELASLVQEGILSYSGRRVELHISSQN</sequence>